<dbReference type="Pfam" id="PF01764">
    <property type="entry name" value="Lipase_3"/>
    <property type="match status" value="1"/>
</dbReference>
<comment type="similarity">
    <text evidence="2">Belongs to the AB hydrolase superfamily. Lipase family. Class 3 subfamily.</text>
</comment>
<dbReference type="Gene3D" id="3.40.50.1820">
    <property type="entry name" value="alpha/beta hydrolase"/>
    <property type="match status" value="1"/>
</dbReference>
<proteinExistence type="inferred from homology"/>
<protein>
    <recommendedName>
        <fullName evidence="6">Fungal lipase-type domain-containing protein</fullName>
    </recommendedName>
</protein>
<evidence type="ECO:0000256" key="4">
    <source>
        <dbReference type="ARBA" id="ARBA00048461"/>
    </source>
</evidence>
<dbReference type="SUPFAM" id="SSF53474">
    <property type="entry name" value="alpha/beta-Hydrolases"/>
    <property type="match status" value="1"/>
</dbReference>
<dbReference type="PANTHER" id="PTHR45856:SF25">
    <property type="entry name" value="FUNGAL LIPASE-LIKE DOMAIN-CONTAINING PROTEIN"/>
    <property type="match status" value="1"/>
</dbReference>
<evidence type="ECO:0000256" key="1">
    <source>
        <dbReference type="ARBA" id="ARBA00023157"/>
    </source>
</evidence>
<keyword evidence="8" id="KW-1185">Reference proteome</keyword>
<accession>A0ABR1JNB6</accession>
<dbReference type="InterPro" id="IPR051218">
    <property type="entry name" value="Sec_MonoDiacylglyc_Lipase"/>
</dbReference>
<feature type="chain" id="PRO_5045397763" description="Fungal lipase-type domain-containing protein" evidence="5">
    <location>
        <begin position="18"/>
        <end position="337"/>
    </location>
</feature>
<evidence type="ECO:0000256" key="2">
    <source>
        <dbReference type="ARBA" id="ARBA00043996"/>
    </source>
</evidence>
<dbReference type="Proteomes" id="UP001498398">
    <property type="component" value="Unassembled WGS sequence"/>
</dbReference>
<dbReference type="PANTHER" id="PTHR45856">
    <property type="entry name" value="ALPHA/BETA-HYDROLASES SUPERFAMILY PROTEIN"/>
    <property type="match status" value="1"/>
</dbReference>
<evidence type="ECO:0000259" key="6">
    <source>
        <dbReference type="Pfam" id="PF01764"/>
    </source>
</evidence>
<organism evidence="7 8">
    <name type="scientific">Marasmiellus scandens</name>
    <dbReference type="NCBI Taxonomy" id="2682957"/>
    <lineage>
        <taxon>Eukaryota</taxon>
        <taxon>Fungi</taxon>
        <taxon>Dikarya</taxon>
        <taxon>Basidiomycota</taxon>
        <taxon>Agaricomycotina</taxon>
        <taxon>Agaricomycetes</taxon>
        <taxon>Agaricomycetidae</taxon>
        <taxon>Agaricales</taxon>
        <taxon>Marasmiineae</taxon>
        <taxon>Omphalotaceae</taxon>
        <taxon>Marasmiellus</taxon>
    </lineage>
</organism>
<keyword evidence="1" id="KW-1015">Disulfide bond</keyword>
<name>A0ABR1JNB6_9AGAR</name>
<comment type="catalytic activity">
    <reaction evidence="4">
        <text>a monoacylglycerol + H2O = glycerol + a fatty acid + H(+)</text>
        <dbReference type="Rhea" id="RHEA:15245"/>
        <dbReference type="ChEBI" id="CHEBI:15377"/>
        <dbReference type="ChEBI" id="CHEBI:15378"/>
        <dbReference type="ChEBI" id="CHEBI:17408"/>
        <dbReference type="ChEBI" id="CHEBI:17754"/>
        <dbReference type="ChEBI" id="CHEBI:28868"/>
    </reaction>
</comment>
<reference evidence="7 8" key="1">
    <citation type="submission" date="2024-01" db="EMBL/GenBank/DDBJ databases">
        <title>A draft genome for the cacao thread blight pathogen Marasmiellus scandens.</title>
        <authorList>
            <person name="Baruah I.K."/>
            <person name="Leung J."/>
            <person name="Bukari Y."/>
            <person name="Amoako-Attah I."/>
            <person name="Meinhardt L.W."/>
            <person name="Bailey B.A."/>
            <person name="Cohen S.P."/>
        </authorList>
    </citation>
    <scope>NUCLEOTIDE SEQUENCE [LARGE SCALE GENOMIC DNA]</scope>
    <source>
        <strain evidence="7 8">GH-19</strain>
    </source>
</reference>
<feature type="signal peptide" evidence="5">
    <location>
        <begin position="1"/>
        <end position="17"/>
    </location>
</feature>
<keyword evidence="5" id="KW-0732">Signal</keyword>
<sequence>MFIFFLYFSCLLQLSRAIPTARNTTKIASVDRLTLLSAQELAELTPFAQFSRAAYCPIQLLKDWNCGEACRELLDFEPTLVSGDGDQIQRYFVGYWSHQDTIVVGHEGTDPSYLYPILTDIDILPVPLYEDIFPGVPPDVRVHQGFRNEHAQTAHSILAEVKRLIEKTGCRTVVATGHSLGGALAMLDSVFLTLHLPKNVNVIARVFGTPRVGNTKFALLVDSLVPDLKRVNNKRDLIPIIPLMHMGFSHPKGEIHIVSPENAFYCPGDDNMIDAECTVKSVPLILGNILDHVGLTVPVLLSDFDHITARPIPWSNNGVLSVKNVNHNIQNHRALQE</sequence>
<dbReference type="InterPro" id="IPR002921">
    <property type="entry name" value="Fungal_lipase-type"/>
</dbReference>
<evidence type="ECO:0000256" key="3">
    <source>
        <dbReference type="ARBA" id="ARBA00047591"/>
    </source>
</evidence>
<feature type="domain" description="Fungal lipase-type" evidence="6">
    <location>
        <begin position="115"/>
        <end position="244"/>
    </location>
</feature>
<dbReference type="CDD" id="cd00519">
    <property type="entry name" value="Lipase_3"/>
    <property type="match status" value="1"/>
</dbReference>
<evidence type="ECO:0000313" key="7">
    <source>
        <dbReference type="EMBL" id="KAK7463408.1"/>
    </source>
</evidence>
<dbReference type="EMBL" id="JBANRG010000009">
    <property type="protein sequence ID" value="KAK7463408.1"/>
    <property type="molecule type" value="Genomic_DNA"/>
</dbReference>
<evidence type="ECO:0000313" key="8">
    <source>
        <dbReference type="Proteomes" id="UP001498398"/>
    </source>
</evidence>
<gene>
    <name evidence="7" type="ORF">VKT23_006761</name>
</gene>
<dbReference type="InterPro" id="IPR029058">
    <property type="entry name" value="AB_hydrolase_fold"/>
</dbReference>
<evidence type="ECO:0000256" key="5">
    <source>
        <dbReference type="SAM" id="SignalP"/>
    </source>
</evidence>
<comment type="caution">
    <text evidence="7">The sequence shown here is derived from an EMBL/GenBank/DDBJ whole genome shotgun (WGS) entry which is preliminary data.</text>
</comment>
<comment type="catalytic activity">
    <reaction evidence="3">
        <text>a diacylglycerol + H2O = a monoacylglycerol + a fatty acid + H(+)</text>
        <dbReference type="Rhea" id="RHEA:32731"/>
        <dbReference type="ChEBI" id="CHEBI:15377"/>
        <dbReference type="ChEBI" id="CHEBI:15378"/>
        <dbReference type="ChEBI" id="CHEBI:17408"/>
        <dbReference type="ChEBI" id="CHEBI:18035"/>
        <dbReference type="ChEBI" id="CHEBI:28868"/>
    </reaction>
</comment>